<feature type="coiled-coil region" evidence="1">
    <location>
        <begin position="56"/>
        <end position="83"/>
    </location>
</feature>
<evidence type="ECO:0000256" key="2">
    <source>
        <dbReference type="SAM" id="SignalP"/>
    </source>
</evidence>
<protein>
    <recommendedName>
        <fullName evidence="5">Lipoprotein</fullName>
    </recommendedName>
</protein>
<feature type="chain" id="PRO_5047344041" description="Lipoprotein" evidence="2">
    <location>
        <begin position="24"/>
        <end position="155"/>
    </location>
</feature>
<sequence>MKTLRTRISLTLLTLSFVLSSCGAFKTAVFDQYSYQQAISLKIESKALLNKAVEPYTDHEQEVEDLKKEVEKMIEYEKNKENNNFTYKMWEVLADEDKNLLAGLLKRWKDQGQLSQVFVDQASPQVMEAFDLLIKYEGQKDKEGESGILNFLNNN</sequence>
<gene>
    <name evidence="3" type="ORF">ACFQ1M_06945</name>
</gene>
<evidence type="ECO:0000313" key="4">
    <source>
        <dbReference type="Proteomes" id="UP001596978"/>
    </source>
</evidence>
<keyword evidence="4" id="KW-1185">Reference proteome</keyword>
<keyword evidence="1" id="KW-0175">Coiled coil</keyword>
<accession>A0ABW3CWB6</accession>
<comment type="caution">
    <text evidence="3">The sequence shown here is derived from an EMBL/GenBank/DDBJ whole genome shotgun (WGS) entry which is preliminary data.</text>
</comment>
<evidence type="ECO:0000313" key="3">
    <source>
        <dbReference type="EMBL" id="MFD0861938.1"/>
    </source>
</evidence>
<dbReference type="PROSITE" id="PS51257">
    <property type="entry name" value="PROKAR_LIPOPROTEIN"/>
    <property type="match status" value="1"/>
</dbReference>
<reference evidence="4" key="1">
    <citation type="journal article" date="2019" name="Int. J. Syst. Evol. Microbiol.">
        <title>The Global Catalogue of Microorganisms (GCM) 10K type strain sequencing project: providing services to taxonomists for standard genome sequencing and annotation.</title>
        <authorList>
            <consortium name="The Broad Institute Genomics Platform"/>
            <consortium name="The Broad Institute Genome Sequencing Center for Infectious Disease"/>
            <person name="Wu L."/>
            <person name="Ma J."/>
        </authorList>
    </citation>
    <scope>NUCLEOTIDE SEQUENCE [LARGE SCALE GENOMIC DNA]</scope>
    <source>
        <strain evidence="4">CCUG 62952</strain>
    </source>
</reference>
<dbReference type="Proteomes" id="UP001596978">
    <property type="component" value="Unassembled WGS sequence"/>
</dbReference>
<organism evidence="3 4">
    <name type="scientific">Sungkyunkwania multivorans</name>
    <dbReference type="NCBI Taxonomy" id="1173618"/>
    <lineage>
        <taxon>Bacteria</taxon>
        <taxon>Pseudomonadati</taxon>
        <taxon>Bacteroidota</taxon>
        <taxon>Flavobacteriia</taxon>
        <taxon>Flavobacteriales</taxon>
        <taxon>Flavobacteriaceae</taxon>
        <taxon>Sungkyunkwania</taxon>
    </lineage>
</organism>
<name>A0ABW3CWB6_9FLAO</name>
<keyword evidence="2" id="KW-0732">Signal</keyword>
<dbReference type="RefSeq" id="WP_386405905.1">
    <property type="nucleotide sequence ID" value="NZ_JBHTJH010000004.1"/>
</dbReference>
<dbReference type="EMBL" id="JBHTJH010000004">
    <property type="protein sequence ID" value="MFD0861938.1"/>
    <property type="molecule type" value="Genomic_DNA"/>
</dbReference>
<evidence type="ECO:0000256" key="1">
    <source>
        <dbReference type="SAM" id="Coils"/>
    </source>
</evidence>
<feature type="signal peptide" evidence="2">
    <location>
        <begin position="1"/>
        <end position="23"/>
    </location>
</feature>
<proteinExistence type="predicted"/>
<evidence type="ECO:0008006" key="5">
    <source>
        <dbReference type="Google" id="ProtNLM"/>
    </source>
</evidence>